<dbReference type="OrthoDB" id="3016331at2759"/>
<accession>A0A8K0XKE5</accession>
<feature type="compositionally biased region" description="Polar residues" evidence="1">
    <location>
        <begin position="7"/>
        <end position="25"/>
    </location>
</feature>
<feature type="region of interest" description="Disordered" evidence="1">
    <location>
        <begin position="214"/>
        <end position="312"/>
    </location>
</feature>
<evidence type="ECO:0000256" key="1">
    <source>
        <dbReference type="SAM" id="MobiDB-lite"/>
    </source>
</evidence>
<feature type="region of interest" description="Disordered" evidence="1">
    <location>
        <begin position="1"/>
        <end position="61"/>
    </location>
</feature>
<comment type="caution">
    <text evidence="2">The sequence shown here is derived from an EMBL/GenBank/DDBJ whole genome shotgun (WGS) entry which is preliminary data.</text>
</comment>
<organism evidence="2 3">
    <name type="scientific">Cristinia sonorae</name>
    <dbReference type="NCBI Taxonomy" id="1940300"/>
    <lineage>
        <taxon>Eukaryota</taxon>
        <taxon>Fungi</taxon>
        <taxon>Dikarya</taxon>
        <taxon>Basidiomycota</taxon>
        <taxon>Agaricomycotina</taxon>
        <taxon>Agaricomycetes</taxon>
        <taxon>Agaricomycetidae</taxon>
        <taxon>Agaricales</taxon>
        <taxon>Pleurotineae</taxon>
        <taxon>Stephanosporaceae</taxon>
        <taxon>Cristinia</taxon>
    </lineage>
</organism>
<reference evidence="2" key="1">
    <citation type="journal article" date="2021" name="New Phytol.">
        <title>Evolutionary innovations through gain and loss of genes in the ectomycorrhizal Boletales.</title>
        <authorList>
            <person name="Wu G."/>
            <person name="Miyauchi S."/>
            <person name="Morin E."/>
            <person name="Kuo A."/>
            <person name="Drula E."/>
            <person name="Varga T."/>
            <person name="Kohler A."/>
            <person name="Feng B."/>
            <person name="Cao Y."/>
            <person name="Lipzen A."/>
            <person name="Daum C."/>
            <person name="Hundley H."/>
            <person name="Pangilinan J."/>
            <person name="Johnson J."/>
            <person name="Barry K."/>
            <person name="LaButti K."/>
            <person name="Ng V."/>
            <person name="Ahrendt S."/>
            <person name="Min B."/>
            <person name="Choi I.G."/>
            <person name="Park H."/>
            <person name="Plett J.M."/>
            <person name="Magnuson J."/>
            <person name="Spatafora J.W."/>
            <person name="Nagy L.G."/>
            <person name="Henrissat B."/>
            <person name="Grigoriev I.V."/>
            <person name="Yang Z.L."/>
            <person name="Xu J."/>
            <person name="Martin F.M."/>
        </authorList>
    </citation>
    <scope>NUCLEOTIDE SEQUENCE</scope>
    <source>
        <strain evidence="2">KKN 215</strain>
    </source>
</reference>
<gene>
    <name evidence="2" type="ORF">BXZ70DRAFT_1068334</name>
</gene>
<dbReference type="Proteomes" id="UP000813824">
    <property type="component" value="Unassembled WGS sequence"/>
</dbReference>
<evidence type="ECO:0000313" key="2">
    <source>
        <dbReference type="EMBL" id="KAH8082031.1"/>
    </source>
</evidence>
<evidence type="ECO:0000313" key="3">
    <source>
        <dbReference type="Proteomes" id="UP000813824"/>
    </source>
</evidence>
<keyword evidence="3" id="KW-1185">Reference proteome</keyword>
<protein>
    <submittedName>
        <fullName evidence="2">Uncharacterized protein</fullName>
    </submittedName>
</protein>
<sequence length="427" mass="49184">MAITEAHSPNASTESLSGRHTPTQRTHIDDEDYVPSARKSYHSSLDVPNPGTRNAPKTFRGDAEDLQPFMRQFERMARLHGLTEAEKCQMVGDYCSLRVRETILGFDSYRAEDWENLRVEIEKAYDLDSVTKRYTISELRRTCKKYAGEKDRPLNSMKAWRHYIQDFYRVAGSLLTNKKISQEDFTVSFWKGIPKHVRDRVELQIKLELSKGKQEGHDMDRFDKSRGLWGGDSDSEELDDDSDVESNRDSDSESDSGRRTRKTSGKVRRREKPSRIPKAAEKSVWESRESREIREKGKGVKEKDIGTKEPDSARLKKNNQATVESLIEQMGKLSLNDPKYSLLYYKATKLDPTAQEQDLSHDEAMAPLATHLAHAMDVAKRATHLLDVHASLLYWTEESLPALVKDDYKWEMDNRSDETLMNLGYRL</sequence>
<dbReference type="EMBL" id="JAEVFJ010000051">
    <property type="protein sequence ID" value="KAH8082031.1"/>
    <property type="molecule type" value="Genomic_DNA"/>
</dbReference>
<feature type="compositionally biased region" description="Basic and acidic residues" evidence="1">
    <location>
        <begin position="278"/>
        <end position="312"/>
    </location>
</feature>
<feature type="compositionally biased region" description="Basic and acidic residues" evidence="1">
    <location>
        <begin position="214"/>
        <end position="226"/>
    </location>
</feature>
<name>A0A8K0XKE5_9AGAR</name>
<feature type="compositionally biased region" description="Basic residues" evidence="1">
    <location>
        <begin position="259"/>
        <end position="272"/>
    </location>
</feature>
<feature type="compositionally biased region" description="Basic and acidic residues" evidence="1">
    <location>
        <begin position="245"/>
        <end position="258"/>
    </location>
</feature>
<proteinExistence type="predicted"/>
<dbReference type="AlphaFoldDB" id="A0A8K0XKE5"/>
<feature type="compositionally biased region" description="Acidic residues" evidence="1">
    <location>
        <begin position="233"/>
        <end position="244"/>
    </location>
</feature>